<feature type="transmembrane region" description="Helical" evidence="7">
    <location>
        <begin position="47"/>
        <end position="74"/>
    </location>
</feature>
<feature type="transmembrane region" description="Helical" evidence="7">
    <location>
        <begin position="254"/>
        <end position="277"/>
    </location>
</feature>
<dbReference type="RefSeq" id="WP_275816437.1">
    <property type="nucleotide sequence ID" value="NZ_BAAANM010000002.1"/>
</dbReference>
<dbReference type="EMBL" id="JARHTQ010000012">
    <property type="protein sequence ID" value="MDF2257939.1"/>
    <property type="molecule type" value="Genomic_DNA"/>
</dbReference>
<evidence type="ECO:0000256" key="2">
    <source>
        <dbReference type="ARBA" id="ARBA00022475"/>
    </source>
</evidence>
<feature type="transmembrane region" description="Helical" evidence="7">
    <location>
        <begin position="227"/>
        <end position="248"/>
    </location>
</feature>
<evidence type="ECO:0000313" key="9">
    <source>
        <dbReference type="EMBL" id="MDF2257939.1"/>
    </source>
</evidence>
<keyword evidence="2" id="KW-1003">Cell membrane</keyword>
<keyword evidence="10" id="KW-1185">Reference proteome</keyword>
<keyword evidence="5 7" id="KW-0472">Membrane</keyword>
<protein>
    <submittedName>
        <fullName evidence="9">PspC domain-containing protein</fullName>
    </submittedName>
</protein>
<evidence type="ECO:0000256" key="3">
    <source>
        <dbReference type="ARBA" id="ARBA00022692"/>
    </source>
</evidence>
<feature type="transmembrane region" description="Helical" evidence="7">
    <location>
        <begin position="120"/>
        <end position="138"/>
    </location>
</feature>
<evidence type="ECO:0000256" key="6">
    <source>
        <dbReference type="SAM" id="MobiDB-lite"/>
    </source>
</evidence>
<organism evidence="9 10">
    <name type="scientific">Streptantibioticus ferralitis</name>
    <dbReference type="NCBI Taxonomy" id="236510"/>
    <lineage>
        <taxon>Bacteria</taxon>
        <taxon>Bacillati</taxon>
        <taxon>Actinomycetota</taxon>
        <taxon>Actinomycetes</taxon>
        <taxon>Kitasatosporales</taxon>
        <taxon>Streptomycetaceae</taxon>
        <taxon>Streptantibioticus</taxon>
    </lineage>
</organism>
<evidence type="ECO:0000256" key="7">
    <source>
        <dbReference type="SAM" id="Phobius"/>
    </source>
</evidence>
<evidence type="ECO:0000256" key="5">
    <source>
        <dbReference type="ARBA" id="ARBA00023136"/>
    </source>
</evidence>
<keyword evidence="3 7" id="KW-0812">Transmembrane</keyword>
<comment type="subcellular location">
    <subcellularLocation>
        <location evidence="1">Cell membrane</location>
        <topology evidence="1">Single-pass membrane protein</topology>
    </subcellularLocation>
</comment>
<sequence length="434" mass="45277">MTDDDPRDEAPDALGRGLRKGLTRSRRQKVIGGVCGGLGRYFRMDPVIFRVVFTVLALTGGVGLIAYGIGWLLIPTQGEDETELHRLLSGRIEGTALTALLFALVGSGLFLSTMDNGDSQAFSICLVAALVGAVYWSTRRRATLARAGADGEAFAAASGQVSDAPPAAQPPPAQTPSWWRESRAYAAGATGYLWGPDDGDHGGYEKWSAPSAKGASRAPGERRERSGFGLGAFCLAALAATAGTALSWRHHPLGTIMEIGLVSALGVFGLCLVIGAFRGHPGRGTIFWATLSCVLLVGAASLPKSVGTDWHRENWRPATAAQVRPSYQLGAGQGTLDLTGLNLKGGTTATSLDIGAGQLRVRVPEDATVDVHANVGLGDIRFPDEPGPHNVDVHPGMNRSVTLGPLAGRTSSGKITLNLKVGVGEAVVLRGTES</sequence>
<feature type="region of interest" description="Disordered" evidence="6">
    <location>
        <begin position="158"/>
        <end position="177"/>
    </location>
</feature>
<proteinExistence type="predicted"/>
<accession>A0ABT5Z2C0</accession>
<name>A0ABT5Z2C0_9ACTN</name>
<evidence type="ECO:0000259" key="8">
    <source>
        <dbReference type="Pfam" id="PF04024"/>
    </source>
</evidence>
<dbReference type="PANTHER" id="PTHR33885:SF3">
    <property type="entry name" value="PHAGE SHOCK PROTEIN C"/>
    <property type="match status" value="1"/>
</dbReference>
<dbReference type="InterPro" id="IPR007168">
    <property type="entry name" value="Phageshock_PspC_N"/>
</dbReference>
<feature type="transmembrane region" description="Helical" evidence="7">
    <location>
        <begin position="95"/>
        <end position="114"/>
    </location>
</feature>
<keyword evidence="4 7" id="KW-1133">Transmembrane helix</keyword>
<evidence type="ECO:0000256" key="4">
    <source>
        <dbReference type="ARBA" id="ARBA00022989"/>
    </source>
</evidence>
<feature type="transmembrane region" description="Helical" evidence="7">
    <location>
        <begin position="284"/>
        <end position="302"/>
    </location>
</feature>
<dbReference type="PANTHER" id="PTHR33885">
    <property type="entry name" value="PHAGE SHOCK PROTEIN C"/>
    <property type="match status" value="1"/>
</dbReference>
<dbReference type="Pfam" id="PF04024">
    <property type="entry name" value="PspC"/>
    <property type="match status" value="1"/>
</dbReference>
<dbReference type="InterPro" id="IPR052027">
    <property type="entry name" value="PspC"/>
</dbReference>
<feature type="domain" description="Phage shock protein PspC N-terminal" evidence="8">
    <location>
        <begin position="20"/>
        <end position="76"/>
    </location>
</feature>
<comment type="caution">
    <text evidence="9">The sequence shown here is derived from an EMBL/GenBank/DDBJ whole genome shotgun (WGS) entry which is preliminary data.</text>
</comment>
<evidence type="ECO:0000256" key="1">
    <source>
        <dbReference type="ARBA" id="ARBA00004162"/>
    </source>
</evidence>
<feature type="region of interest" description="Disordered" evidence="6">
    <location>
        <begin position="204"/>
        <end position="223"/>
    </location>
</feature>
<reference evidence="9 10" key="1">
    <citation type="submission" date="2023-03" db="EMBL/GenBank/DDBJ databases">
        <title>Draft genome sequence of type strain Streptomyces ferralitis JCM 14344.</title>
        <authorList>
            <person name="Klaysubun C."/>
            <person name="Duangmal K."/>
        </authorList>
    </citation>
    <scope>NUCLEOTIDE SEQUENCE [LARGE SCALE GENOMIC DNA]</scope>
    <source>
        <strain evidence="9 10">JCM 14344</strain>
    </source>
</reference>
<evidence type="ECO:0000313" key="10">
    <source>
        <dbReference type="Proteomes" id="UP001220022"/>
    </source>
</evidence>
<gene>
    <name evidence="9" type="ORF">P2L57_20120</name>
</gene>
<dbReference type="Proteomes" id="UP001220022">
    <property type="component" value="Unassembled WGS sequence"/>
</dbReference>